<accession>A0ABD2W5S5</accession>
<comment type="caution">
    <text evidence="1">The sequence shown here is derived from an EMBL/GenBank/DDBJ whole genome shotgun (WGS) entry which is preliminary data.</text>
</comment>
<proteinExistence type="predicted"/>
<dbReference type="EMBL" id="JBJJXI010000135">
    <property type="protein sequence ID" value="KAL3388203.1"/>
    <property type="molecule type" value="Genomic_DNA"/>
</dbReference>
<name>A0ABD2W5S5_9HYME</name>
<evidence type="ECO:0000313" key="1">
    <source>
        <dbReference type="EMBL" id="KAL3388203.1"/>
    </source>
</evidence>
<gene>
    <name evidence="1" type="ORF">TKK_016631</name>
</gene>
<dbReference type="AlphaFoldDB" id="A0ABD2W5S5"/>
<reference evidence="1 2" key="1">
    <citation type="journal article" date="2024" name="bioRxiv">
        <title>A reference genome for Trichogramma kaykai: A tiny desert-dwelling parasitoid wasp with competing sex-ratio distorters.</title>
        <authorList>
            <person name="Culotta J."/>
            <person name="Lindsey A.R."/>
        </authorList>
    </citation>
    <scope>NUCLEOTIDE SEQUENCE [LARGE SCALE GENOMIC DNA]</scope>
    <source>
        <strain evidence="1 2">KSX58</strain>
    </source>
</reference>
<sequence length="122" mass="13752">MPLLVVFSEHLAIGCRRQLIRRGRKRIAKFSRSGKVVGAVAEKRWNKLKELKRKSHECESLTDPEPLEESASLKCAQQRSTIQQARSVGSSFVMSSTSIINWSAIDLEPPQRCGSERNSSRL</sequence>
<dbReference type="Proteomes" id="UP001627154">
    <property type="component" value="Unassembled WGS sequence"/>
</dbReference>
<protein>
    <submittedName>
        <fullName evidence="1">Uncharacterized protein</fullName>
    </submittedName>
</protein>
<organism evidence="1 2">
    <name type="scientific">Trichogramma kaykai</name>
    <dbReference type="NCBI Taxonomy" id="54128"/>
    <lineage>
        <taxon>Eukaryota</taxon>
        <taxon>Metazoa</taxon>
        <taxon>Ecdysozoa</taxon>
        <taxon>Arthropoda</taxon>
        <taxon>Hexapoda</taxon>
        <taxon>Insecta</taxon>
        <taxon>Pterygota</taxon>
        <taxon>Neoptera</taxon>
        <taxon>Endopterygota</taxon>
        <taxon>Hymenoptera</taxon>
        <taxon>Apocrita</taxon>
        <taxon>Proctotrupomorpha</taxon>
        <taxon>Chalcidoidea</taxon>
        <taxon>Trichogrammatidae</taxon>
        <taxon>Trichogramma</taxon>
    </lineage>
</organism>
<keyword evidence="2" id="KW-1185">Reference proteome</keyword>
<evidence type="ECO:0000313" key="2">
    <source>
        <dbReference type="Proteomes" id="UP001627154"/>
    </source>
</evidence>